<dbReference type="SFLD" id="SFLDS00029">
    <property type="entry name" value="Radical_SAM"/>
    <property type="match status" value="1"/>
</dbReference>
<evidence type="ECO:0000256" key="3">
    <source>
        <dbReference type="ARBA" id="ARBA00023004"/>
    </source>
</evidence>
<keyword evidence="1" id="KW-0949">S-adenosyl-L-methionine</keyword>
<dbReference type="PANTHER" id="PTHR21180:SF9">
    <property type="entry name" value="TYPE II SECRETION SYSTEM PROTEIN K"/>
    <property type="match status" value="1"/>
</dbReference>
<keyword evidence="3" id="KW-0408">Iron</keyword>
<evidence type="ECO:0000256" key="2">
    <source>
        <dbReference type="ARBA" id="ARBA00022723"/>
    </source>
</evidence>
<dbReference type="RefSeq" id="WP_028530257.1">
    <property type="nucleotide sequence ID" value="NZ_CABLBR010000052.1"/>
</dbReference>
<keyword evidence="2" id="KW-0479">Metal-binding</keyword>
<dbReference type="InterPro" id="IPR013785">
    <property type="entry name" value="Aldolase_TIM"/>
</dbReference>
<dbReference type="SUPFAM" id="SSF102114">
    <property type="entry name" value="Radical SAM enzymes"/>
    <property type="match status" value="1"/>
</dbReference>
<proteinExistence type="predicted"/>
<dbReference type="Proteomes" id="UP001060164">
    <property type="component" value="Chromosome"/>
</dbReference>
<dbReference type="SFLD" id="SFLDG01102">
    <property type="entry name" value="Uncharacterised_Radical_SAM_Su"/>
    <property type="match status" value="1"/>
</dbReference>
<protein>
    <submittedName>
        <fullName evidence="5">DNA modification/repair radical SAM protein</fullName>
    </submittedName>
</protein>
<reference evidence="5" key="1">
    <citation type="journal article" date="2022" name="Cell">
        <title>Design, construction, and in vivo augmentation of a complex gut microbiome.</title>
        <authorList>
            <person name="Cheng A.G."/>
            <person name="Ho P.Y."/>
            <person name="Aranda-Diaz A."/>
            <person name="Jain S."/>
            <person name="Yu F.B."/>
            <person name="Meng X."/>
            <person name="Wang M."/>
            <person name="Iakiviak M."/>
            <person name="Nagashima K."/>
            <person name="Zhao A."/>
            <person name="Murugkar P."/>
            <person name="Patil A."/>
            <person name="Atabakhsh K."/>
            <person name="Weakley A."/>
            <person name="Yan J."/>
            <person name="Brumbaugh A.R."/>
            <person name="Higginbottom S."/>
            <person name="Dimas A."/>
            <person name="Shiver A.L."/>
            <person name="Deutschbauer A."/>
            <person name="Neff N."/>
            <person name="Sonnenburg J.L."/>
            <person name="Huang K.C."/>
            <person name="Fischbach M.A."/>
        </authorList>
    </citation>
    <scope>NUCLEOTIDE SEQUENCE</scope>
    <source>
        <strain evidence="5">DSM 19829</strain>
    </source>
</reference>
<gene>
    <name evidence="5" type="ORF">NQ502_02400</name>
</gene>
<name>A0ABY5VJ60_9FIRM</name>
<organism evidence="5 6">
    <name type="scientific">Ruminococcus gauvreauii</name>
    <dbReference type="NCBI Taxonomy" id="438033"/>
    <lineage>
        <taxon>Bacteria</taxon>
        <taxon>Bacillati</taxon>
        <taxon>Bacillota</taxon>
        <taxon>Clostridia</taxon>
        <taxon>Eubacteriales</taxon>
        <taxon>Oscillospiraceae</taxon>
        <taxon>Ruminococcus</taxon>
    </lineage>
</organism>
<accession>A0ABY5VJ60</accession>
<evidence type="ECO:0000313" key="6">
    <source>
        <dbReference type="Proteomes" id="UP001060164"/>
    </source>
</evidence>
<dbReference type="Gene3D" id="1.10.150.320">
    <property type="entry name" value="Photosystem II 12 kDa extrinsic protein"/>
    <property type="match status" value="1"/>
</dbReference>
<evidence type="ECO:0000256" key="1">
    <source>
        <dbReference type="ARBA" id="ARBA00022691"/>
    </source>
</evidence>
<dbReference type="Gene3D" id="3.20.20.70">
    <property type="entry name" value="Aldolase class I"/>
    <property type="match status" value="1"/>
</dbReference>
<dbReference type="CDD" id="cd01335">
    <property type="entry name" value="Radical_SAM"/>
    <property type="match status" value="1"/>
</dbReference>
<evidence type="ECO:0000313" key="5">
    <source>
        <dbReference type="EMBL" id="UWP59930.1"/>
    </source>
</evidence>
<dbReference type="InterPro" id="IPR023874">
    <property type="entry name" value="DNA_rSAM_put"/>
</dbReference>
<keyword evidence="6" id="KW-1185">Reference proteome</keyword>
<dbReference type="PANTHER" id="PTHR21180">
    <property type="entry name" value="ENDONUCLEASE/EXONUCLEASE/PHOSPHATASE FAMILY DOMAIN-CONTAINING PROTEIN 1"/>
    <property type="match status" value="1"/>
</dbReference>
<dbReference type="NCBIfam" id="TIGR03916">
    <property type="entry name" value="rSAM_link_UDG"/>
    <property type="match status" value="1"/>
</dbReference>
<evidence type="ECO:0000256" key="4">
    <source>
        <dbReference type="ARBA" id="ARBA00023014"/>
    </source>
</evidence>
<sequence>MLTVTHSFSLQEKLNILADAAKYDVACTSSGSDRRGKTGYLGNSFAAGICHSFAGDGRCISLLKILYSNECVYDCKYCVNRRSNDRPRATFTPEEVCRLTMEFYRRNYIEGLFLSSGVCKSPEYTMERIYETLLLLRETYRFNGYIHVKAIPSAPTQLLTQVGFLADRMSINMELPTEESLHMLAPHKTFQSIFDPMKEMAQGIAASRLAIGKSSSLERHRANRYLTGSIFGQKQLETRREFDPDNAPAVFMKKGEEENSAFIPAGQSTQMIIGASPENDYQLLLTSQNLYQRFDLKRVFYSAYIPVNEDSLLPPPDTAVPLLREHRLYQADWLLRFYGFHAEELLSPERPNFNPQLDPKCEWALRHLEHFPAEINTASFETLLRIPGIGNKSAMRIVNARRYGSLDFPHLKKIGVVLKRAQYFITCGGRMMYRIPMEEKFITRQLTGIEQKANWELAHPPVYRQMSLFDDMNLSYPQTVEGIR</sequence>
<dbReference type="InterPro" id="IPR051675">
    <property type="entry name" value="Endo/Exo/Phosphatase_dom_1"/>
</dbReference>
<dbReference type="SUPFAM" id="SSF47781">
    <property type="entry name" value="RuvA domain 2-like"/>
    <property type="match status" value="1"/>
</dbReference>
<dbReference type="EMBL" id="CP102290">
    <property type="protein sequence ID" value="UWP59930.1"/>
    <property type="molecule type" value="Genomic_DNA"/>
</dbReference>
<dbReference type="InterPro" id="IPR010994">
    <property type="entry name" value="RuvA_2-like"/>
</dbReference>
<dbReference type="InterPro" id="IPR007197">
    <property type="entry name" value="rSAM"/>
</dbReference>
<keyword evidence="4" id="KW-0411">Iron-sulfur</keyword>
<dbReference type="InterPro" id="IPR058240">
    <property type="entry name" value="rSAM_sf"/>
</dbReference>